<dbReference type="RefSeq" id="WP_070745046.1">
    <property type="nucleotide sequence ID" value="NZ_MDZA01000308.1"/>
</dbReference>
<dbReference type="PROSITE" id="PS00868">
    <property type="entry name" value="CYS_MET_METAB_PP"/>
    <property type="match status" value="1"/>
</dbReference>
<dbReference type="Pfam" id="PF01053">
    <property type="entry name" value="Cys_Met_Meta_PP"/>
    <property type="match status" value="1"/>
</dbReference>
<dbReference type="OrthoDB" id="634606at2"/>
<comment type="cofactor">
    <cofactor evidence="1 4">
        <name>pyridoxal 5'-phosphate</name>
        <dbReference type="ChEBI" id="CHEBI:597326"/>
    </cofactor>
</comment>
<accession>A0A1G1TE72</accession>
<evidence type="ECO:0000256" key="3">
    <source>
        <dbReference type="PIRSR" id="PIRSR001434-2"/>
    </source>
</evidence>
<gene>
    <name evidence="5" type="ORF">BEN49_09620</name>
</gene>
<dbReference type="InterPro" id="IPR015421">
    <property type="entry name" value="PyrdxlP-dep_Trfase_major"/>
</dbReference>
<dbReference type="InterPro" id="IPR015424">
    <property type="entry name" value="PyrdxlP-dep_Trfase"/>
</dbReference>
<comment type="similarity">
    <text evidence="4">Belongs to the trans-sulfuration enzymes family.</text>
</comment>
<dbReference type="InterPro" id="IPR015422">
    <property type="entry name" value="PyrdxlP-dep_Trfase_small"/>
</dbReference>
<name>A0A1G1TE72_9BACT</name>
<feature type="modified residue" description="N6-(pyridoxal phosphate)lysine" evidence="3">
    <location>
        <position position="198"/>
    </location>
</feature>
<dbReference type="EMBL" id="MDZA01000308">
    <property type="protein sequence ID" value="OGX89182.1"/>
    <property type="molecule type" value="Genomic_DNA"/>
</dbReference>
<dbReference type="GO" id="GO:0019346">
    <property type="term" value="P:transsulfuration"/>
    <property type="evidence" value="ECO:0007669"/>
    <property type="project" value="InterPro"/>
</dbReference>
<dbReference type="PANTHER" id="PTHR11808">
    <property type="entry name" value="TRANS-SULFURATION ENZYME FAMILY MEMBER"/>
    <property type="match status" value="1"/>
</dbReference>
<dbReference type="Gene3D" id="3.90.1150.10">
    <property type="entry name" value="Aspartate Aminotransferase, domain 1"/>
    <property type="match status" value="1"/>
</dbReference>
<dbReference type="GO" id="GO:0005737">
    <property type="term" value="C:cytoplasm"/>
    <property type="evidence" value="ECO:0007669"/>
    <property type="project" value="TreeGrafter"/>
</dbReference>
<dbReference type="Proteomes" id="UP000177506">
    <property type="component" value="Unassembled WGS sequence"/>
</dbReference>
<comment type="caution">
    <text evidence="5">The sequence shown here is derived from an EMBL/GenBank/DDBJ whole genome shotgun (WGS) entry which is preliminary data.</text>
</comment>
<evidence type="ECO:0000256" key="2">
    <source>
        <dbReference type="ARBA" id="ARBA00022898"/>
    </source>
</evidence>
<organism evidence="5 6">
    <name type="scientific">Hymenobacter coccineus</name>
    <dbReference type="NCBI Taxonomy" id="1908235"/>
    <lineage>
        <taxon>Bacteria</taxon>
        <taxon>Pseudomonadati</taxon>
        <taxon>Bacteroidota</taxon>
        <taxon>Cytophagia</taxon>
        <taxon>Cytophagales</taxon>
        <taxon>Hymenobacteraceae</taxon>
        <taxon>Hymenobacter</taxon>
    </lineage>
</organism>
<dbReference type="PIRSF" id="PIRSF001434">
    <property type="entry name" value="CGS"/>
    <property type="match status" value="1"/>
</dbReference>
<dbReference type="InterPro" id="IPR000277">
    <property type="entry name" value="Cys/Met-Metab_PyrdxlP-dep_enz"/>
</dbReference>
<proteinExistence type="inferred from homology"/>
<reference evidence="5 6" key="1">
    <citation type="submission" date="2016-08" db="EMBL/GenBank/DDBJ databases">
        <title>Hymenobacter coccineus sp. nov., Hymenobacter lapidarius sp. nov. and Hymenobacter glacialis sp. nov., isolated from Antarctic soil.</title>
        <authorList>
            <person name="Sedlacek I."/>
            <person name="Kralova S."/>
            <person name="Kyrova K."/>
            <person name="Maslanova I."/>
            <person name="Stankova E."/>
            <person name="Vrbovska V."/>
            <person name="Nemec M."/>
            <person name="Bartak M."/>
            <person name="Svec P."/>
            <person name="Busse H.-J."/>
            <person name="Pantucek R."/>
        </authorList>
    </citation>
    <scope>NUCLEOTIDE SEQUENCE [LARGE SCALE GENOMIC DNA]</scope>
    <source>
        <strain evidence="5 6">CCM 8649</strain>
    </source>
</reference>
<dbReference type="InterPro" id="IPR054542">
    <property type="entry name" value="Cys_met_metab_PP"/>
</dbReference>
<protein>
    <submittedName>
        <fullName evidence="5">Cystathionine beta-lyase</fullName>
    </submittedName>
</protein>
<evidence type="ECO:0000313" key="5">
    <source>
        <dbReference type="EMBL" id="OGX89182.1"/>
    </source>
</evidence>
<dbReference type="GO" id="GO:0016846">
    <property type="term" value="F:carbon-sulfur lyase activity"/>
    <property type="evidence" value="ECO:0007669"/>
    <property type="project" value="TreeGrafter"/>
</dbReference>
<keyword evidence="2 3" id="KW-0663">Pyridoxal phosphate</keyword>
<keyword evidence="6" id="KW-1185">Reference proteome</keyword>
<sequence>MNLTNIHPKVTPIYQTSVFKFASLGELEEYYTAPGRGGRYGYSRSEHPNTEELVAVVAQLEGVAGGALAGVATGAGLSGLLAAVLATCQAGDHVLCPAELYGGSVVLLSNELSRLGIETTYVPLADLYDLARHARPNTKLVLAETLSNPLLVVLDGPRLAAACQAQGVLLLIDNTFASPAISQPFSWGADLVWHSATKYLGGHSDVTAGLVLARDPAVAQRLRQVGGSLGLTLAPLESWLTLRGTKTLRLRMRQHSDNGLAVAQFLAQQPAVGQVFYPGLPTDPGHALAAAQLRGGQFGGMLSFRMADDTAAAVDAFIQKSQLFPLAPSLAGVDSSCSYPLATSHRHIPDERRRALGITPGLVRLSVGIEEASDLLADLAQALG</sequence>
<evidence type="ECO:0000256" key="4">
    <source>
        <dbReference type="RuleBase" id="RU362118"/>
    </source>
</evidence>
<dbReference type="CDD" id="cd00614">
    <property type="entry name" value="CGS_like"/>
    <property type="match status" value="1"/>
</dbReference>
<evidence type="ECO:0000313" key="6">
    <source>
        <dbReference type="Proteomes" id="UP000177506"/>
    </source>
</evidence>
<dbReference type="Gene3D" id="3.40.640.10">
    <property type="entry name" value="Type I PLP-dependent aspartate aminotransferase-like (Major domain)"/>
    <property type="match status" value="1"/>
</dbReference>
<dbReference type="SUPFAM" id="SSF53383">
    <property type="entry name" value="PLP-dependent transferases"/>
    <property type="match status" value="1"/>
</dbReference>
<dbReference type="AlphaFoldDB" id="A0A1G1TE72"/>
<evidence type="ECO:0000256" key="1">
    <source>
        <dbReference type="ARBA" id="ARBA00001933"/>
    </source>
</evidence>
<dbReference type="FunFam" id="3.40.640.10:FF:000046">
    <property type="entry name" value="Cystathionine gamma-lyase"/>
    <property type="match status" value="1"/>
</dbReference>
<dbReference type="GO" id="GO:0030170">
    <property type="term" value="F:pyridoxal phosphate binding"/>
    <property type="evidence" value="ECO:0007669"/>
    <property type="project" value="InterPro"/>
</dbReference>